<proteinExistence type="predicted"/>
<evidence type="ECO:0000313" key="2">
    <source>
        <dbReference type="Proteomes" id="UP000193685"/>
    </source>
</evidence>
<keyword evidence="2" id="KW-1185">Reference proteome</keyword>
<accession>A0A1Y2FV72</accession>
<name>A0A1Y2FV72_PROLT</name>
<sequence length="57" mass="6368">MRSRVCAQMTRCNDSRRRGIWIAKITGTESGTGDLVGLMRNRGLQAVRGPFFVRSVV</sequence>
<gene>
    <name evidence="1" type="ORF">BCR37DRAFT_375827</name>
</gene>
<dbReference type="Proteomes" id="UP000193685">
    <property type="component" value="Unassembled WGS sequence"/>
</dbReference>
<protein>
    <submittedName>
        <fullName evidence="1">Uncharacterized protein</fullName>
    </submittedName>
</protein>
<dbReference type="GeneID" id="63785056"/>
<reference evidence="1 2" key="1">
    <citation type="submission" date="2016-07" db="EMBL/GenBank/DDBJ databases">
        <title>Pervasive Adenine N6-methylation of Active Genes in Fungi.</title>
        <authorList>
            <consortium name="DOE Joint Genome Institute"/>
            <person name="Mondo S.J."/>
            <person name="Dannebaum R.O."/>
            <person name="Kuo R.C."/>
            <person name="Labutti K."/>
            <person name="Haridas S."/>
            <person name="Kuo A."/>
            <person name="Salamov A."/>
            <person name="Ahrendt S.R."/>
            <person name="Lipzen A."/>
            <person name="Sullivan W."/>
            <person name="Andreopoulos W.B."/>
            <person name="Clum A."/>
            <person name="Lindquist E."/>
            <person name="Daum C."/>
            <person name="Ramamoorthy G.K."/>
            <person name="Gryganskyi A."/>
            <person name="Culley D."/>
            <person name="Magnuson J.K."/>
            <person name="James T.Y."/>
            <person name="O'Malley M.A."/>
            <person name="Stajich J.E."/>
            <person name="Spatafora J.W."/>
            <person name="Visel A."/>
            <person name="Grigoriev I.V."/>
        </authorList>
    </citation>
    <scope>NUCLEOTIDE SEQUENCE [LARGE SCALE GENOMIC DNA]</scope>
    <source>
        <strain evidence="1 2">12-1054</strain>
    </source>
</reference>
<evidence type="ECO:0000313" key="1">
    <source>
        <dbReference type="EMBL" id="ORY87869.1"/>
    </source>
</evidence>
<dbReference type="RefSeq" id="XP_040728364.1">
    <property type="nucleotide sequence ID" value="XM_040868457.1"/>
</dbReference>
<comment type="caution">
    <text evidence="1">The sequence shown here is derived from an EMBL/GenBank/DDBJ whole genome shotgun (WGS) entry which is preliminary data.</text>
</comment>
<dbReference type="EMBL" id="MCFI01000001">
    <property type="protein sequence ID" value="ORY87869.1"/>
    <property type="molecule type" value="Genomic_DNA"/>
</dbReference>
<organism evidence="1 2">
    <name type="scientific">Protomyces lactucae-debilis</name>
    <dbReference type="NCBI Taxonomy" id="2754530"/>
    <lineage>
        <taxon>Eukaryota</taxon>
        <taxon>Fungi</taxon>
        <taxon>Dikarya</taxon>
        <taxon>Ascomycota</taxon>
        <taxon>Taphrinomycotina</taxon>
        <taxon>Taphrinomycetes</taxon>
        <taxon>Taphrinales</taxon>
        <taxon>Protomycetaceae</taxon>
        <taxon>Protomyces</taxon>
    </lineage>
</organism>
<dbReference type="AlphaFoldDB" id="A0A1Y2FV72"/>